<comment type="caution">
    <text evidence="3">The sequence shown here is derived from an EMBL/GenBank/DDBJ whole genome shotgun (WGS) entry which is preliminary data.</text>
</comment>
<dbReference type="PANTHER" id="PTHR43000">
    <property type="entry name" value="DTDP-D-GLUCOSE 4,6-DEHYDRATASE-RELATED"/>
    <property type="match status" value="1"/>
</dbReference>
<accession>A0A4R2RE35</accession>
<dbReference type="InterPro" id="IPR036291">
    <property type="entry name" value="NAD(P)-bd_dom_sf"/>
</dbReference>
<sequence length="317" mass="35941">MKNQKVLVTGANGFIGAHLARRLVQENAQVAVSVRESSDVWRLDEIKADIDIHKVDLRDFSAVENCIKQTKPDFIFHVGAYGVDSRQKEYLTAANTNIIGTMNMINATKSTGCKKFINVGTCMEYGDKQEIIREDAHLEPDSIYGSTKASATIIAHQIAAEHHIDIVTLRPFGIFGEKEGTHKFFPYIILSILEGKEVHLTPCEQYRDYCYIENIMDGFILAAQNESVKNEIFNIGSGEVRKLKVYVDMIYKEMGISQRPQYGALAYRKNEVWKQQPDTSKIRNALAWQPKVDLTEGIARTVRWYQANKNKFIGTGR</sequence>
<dbReference type="OrthoDB" id="142826at2"/>
<keyword evidence="4" id="KW-1185">Reference proteome</keyword>
<evidence type="ECO:0000259" key="2">
    <source>
        <dbReference type="Pfam" id="PF01370"/>
    </source>
</evidence>
<evidence type="ECO:0000256" key="1">
    <source>
        <dbReference type="ARBA" id="ARBA00007637"/>
    </source>
</evidence>
<name>A0A4R2RE35_9FIRM</name>
<dbReference type="Pfam" id="PF01370">
    <property type="entry name" value="Epimerase"/>
    <property type="match status" value="1"/>
</dbReference>
<dbReference type="AlphaFoldDB" id="A0A4R2RE35"/>
<evidence type="ECO:0000313" key="4">
    <source>
        <dbReference type="Proteomes" id="UP000294813"/>
    </source>
</evidence>
<comment type="similarity">
    <text evidence="1">Belongs to the NAD(P)-dependent epimerase/dehydratase family.</text>
</comment>
<protein>
    <submittedName>
        <fullName evidence="3">Nucleoside-diphosphate-sugar epimerase</fullName>
    </submittedName>
</protein>
<organism evidence="3 4">
    <name type="scientific">Heliophilum fasciatum</name>
    <dbReference type="NCBI Taxonomy" id="35700"/>
    <lineage>
        <taxon>Bacteria</taxon>
        <taxon>Bacillati</taxon>
        <taxon>Bacillota</taxon>
        <taxon>Clostridia</taxon>
        <taxon>Eubacteriales</taxon>
        <taxon>Heliobacteriaceae</taxon>
        <taxon>Heliophilum</taxon>
    </lineage>
</organism>
<dbReference type="Gene3D" id="3.40.50.720">
    <property type="entry name" value="NAD(P)-binding Rossmann-like Domain"/>
    <property type="match status" value="1"/>
</dbReference>
<dbReference type="InterPro" id="IPR001509">
    <property type="entry name" value="Epimerase_deHydtase"/>
</dbReference>
<evidence type="ECO:0000313" key="3">
    <source>
        <dbReference type="EMBL" id="TCP60489.1"/>
    </source>
</evidence>
<dbReference type="EMBL" id="SLXT01000036">
    <property type="protein sequence ID" value="TCP60489.1"/>
    <property type="molecule type" value="Genomic_DNA"/>
</dbReference>
<dbReference type="SUPFAM" id="SSF51735">
    <property type="entry name" value="NAD(P)-binding Rossmann-fold domains"/>
    <property type="match status" value="1"/>
</dbReference>
<dbReference type="RefSeq" id="WP_131920747.1">
    <property type="nucleotide sequence ID" value="NZ_JAOQNU010000036.1"/>
</dbReference>
<reference evidence="3 4" key="1">
    <citation type="submission" date="2019-03" db="EMBL/GenBank/DDBJ databases">
        <title>Genomic Encyclopedia of Type Strains, Phase IV (KMG-IV): sequencing the most valuable type-strain genomes for metagenomic binning, comparative biology and taxonomic classification.</title>
        <authorList>
            <person name="Goeker M."/>
        </authorList>
    </citation>
    <scope>NUCLEOTIDE SEQUENCE [LARGE SCALE GENOMIC DNA]</scope>
    <source>
        <strain evidence="3 4">DSM 11170</strain>
    </source>
</reference>
<dbReference type="Proteomes" id="UP000294813">
    <property type="component" value="Unassembled WGS sequence"/>
</dbReference>
<gene>
    <name evidence="3" type="ORF">EDD73_13617</name>
</gene>
<proteinExistence type="inferred from homology"/>
<feature type="domain" description="NAD-dependent epimerase/dehydratase" evidence="2">
    <location>
        <begin position="6"/>
        <end position="236"/>
    </location>
</feature>